<gene>
    <name evidence="3 5" type="ORF">C53C11.5</name>
    <name evidence="3" type="ORF">CELE_C53C11.5</name>
</gene>
<dbReference type="AlphaFoldDB" id="A0A4V0IKQ8"/>
<dbReference type="WormBase" id="C53C11.5b">
    <property type="protein sequence ID" value="CE53216"/>
    <property type="gene ID" value="WBGene00044770"/>
</dbReference>
<name>A0A4V0IKQ8_CAEEL</name>
<sequence length="157" mass="17951">MIRLLLIALLSLVATTTCGRSSMVDDDTYFGITTTDKPTYTYWDYGQCQHLCELPCKWTIVNMPDDKKMDMYMCSQLKVIKASFIDNLKSGTFKSAIIVVVVVTISIMLCIACGYYCCCNRKEEDKFPGRDEFRPHYRELGPRDERKALNKGSVIEV</sequence>
<dbReference type="ExpressionAtlas" id="A0A4V0IKQ8">
    <property type="expression patterns" value="baseline and differential"/>
</dbReference>
<evidence type="ECO:0000313" key="3">
    <source>
        <dbReference type="EMBL" id="VTW47538.1"/>
    </source>
</evidence>
<keyword evidence="1" id="KW-0472">Membrane</keyword>
<dbReference type="CTD" id="4363126"/>
<feature type="signal peptide" evidence="2">
    <location>
        <begin position="1"/>
        <end position="19"/>
    </location>
</feature>
<accession>A0A4V0IKQ8</accession>
<proteinExistence type="predicted"/>
<keyword evidence="1" id="KW-1133">Transmembrane helix</keyword>
<dbReference type="EMBL" id="BX284606">
    <property type="protein sequence ID" value="VTW47538.1"/>
    <property type="molecule type" value="Genomic_DNA"/>
</dbReference>
<dbReference type="RefSeq" id="NP_001360714.1">
    <property type="nucleotide sequence ID" value="NM_001373628.3"/>
</dbReference>
<keyword evidence="1" id="KW-0812">Transmembrane</keyword>
<evidence type="ECO:0000313" key="4">
    <source>
        <dbReference type="Proteomes" id="UP000001940"/>
    </source>
</evidence>
<dbReference type="InParanoid" id="A0A4V0IKQ8"/>
<dbReference type="Proteomes" id="UP000001940">
    <property type="component" value="Chromosome X"/>
</dbReference>
<feature type="chain" id="PRO_5021035376" evidence="2">
    <location>
        <begin position="20"/>
        <end position="157"/>
    </location>
</feature>
<dbReference type="FunCoup" id="A0A4V0IKQ8">
    <property type="interactions" value="736"/>
</dbReference>
<evidence type="ECO:0000313" key="5">
    <source>
        <dbReference type="WormBase" id="C53C11.5b"/>
    </source>
</evidence>
<keyword evidence="2" id="KW-0732">Signal</keyword>
<organism evidence="3 4">
    <name type="scientific">Caenorhabditis elegans</name>
    <dbReference type="NCBI Taxonomy" id="6239"/>
    <lineage>
        <taxon>Eukaryota</taxon>
        <taxon>Metazoa</taxon>
        <taxon>Ecdysozoa</taxon>
        <taxon>Nematoda</taxon>
        <taxon>Chromadorea</taxon>
        <taxon>Rhabditida</taxon>
        <taxon>Rhabditina</taxon>
        <taxon>Rhabditomorpha</taxon>
        <taxon>Rhabditoidea</taxon>
        <taxon>Rhabditidae</taxon>
        <taxon>Peloderinae</taxon>
        <taxon>Caenorhabditis</taxon>
    </lineage>
</organism>
<evidence type="ECO:0000256" key="2">
    <source>
        <dbReference type="SAM" id="SignalP"/>
    </source>
</evidence>
<reference evidence="3 4" key="1">
    <citation type="journal article" date="1998" name="Science">
        <title>Genome sequence of the nematode C. elegans: a platform for investigating biology.</title>
        <authorList>
            <consortium name="The C. elegans sequencing consortium"/>
            <person name="Sulson J.E."/>
            <person name="Waterston R."/>
        </authorList>
    </citation>
    <scope>NUCLEOTIDE SEQUENCE [LARGE SCALE GENOMIC DNA]</scope>
    <source>
        <strain evidence="3 4">Bristol N2</strain>
    </source>
</reference>
<feature type="transmembrane region" description="Helical" evidence="1">
    <location>
        <begin position="96"/>
        <end position="118"/>
    </location>
</feature>
<protein>
    <submittedName>
        <fullName evidence="3">Protein tipE</fullName>
    </submittedName>
</protein>
<dbReference type="AGR" id="WB:WBGene00044770"/>
<evidence type="ECO:0000256" key="1">
    <source>
        <dbReference type="SAM" id="Phobius"/>
    </source>
</evidence>
<dbReference type="GeneID" id="4363126"/>
<keyword evidence="4" id="KW-1185">Reference proteome</keyword>
<dbReference type="OrthoDB" id="5779998at2759"/>